<feature type="region of interest" description="Disordered" evidence="1">
    <location>
        <begin position="1"/>
        <end position="91"/>
    </location>
</feature>
<gene>
    <name evidence="2" type="ORF">GALMADRAFT_1210046</name>
</gene>
<dbReference type="EMBL" id="KL142428">
    <property type="protein sequence ID" value="KDR66019.1"/>
    <property type="molecule type" value="Genomic_DNA"/>
</dbReference>
<evidence type="ECO:0000313" key="3">
    <source>
        <dbReference type="Proteomes" id="UP000027222"/>
    </source>
</evidence>
<sequence length="150" mass="17390">MNCVVKSDKPCVPVSRSQVKLTDMTGRETIPSRKGRKWKREMKRRRGGKGPNEGRRRRERRRGERKDEEREREELSVAASPHSGPLVSSASCPLVVDPKSNGVHVRQVRVEWSDLEAVFRYLFPRTRMIYHRSSSDSSLPLSKRCPIYSR</sequence>
<organism evidence="2 3">
    <name type="scientific">Galerina marginata (strain CBS 339.88)</name>
    <dbReference type="NCBI Taxonomy" id="685588"/>
    <lineage>
        <taxon>Eukaryota</taxon>
        <taxon>Fungi</taxon>
        <taxon>Dikarya</taxon>
        <taxon>Basidiomycota</taxon>
        <taxon>Agaricomycotina</taxon>
        <taxon>Agaricomycetes</taxon>
        <taxon>Agaricomycetidae</taxon>
        <taxon>Agaricales</taxon>
        <taxon>Agaricineae</taxon>
        <taxon>Strophariaceae</taxon>
        <taxon>Galerina</taxon>
    </lineage>
</organism>
<proteinExistence type="predicted"/>
<evidence type="ECO:0000313" key="2">
    <source>
        <dbReference type="EMBL" id="KDR66019.1"/>
    </source>
</evidence>
<evidence type="ECO:0000256" key="1">
    <source>
        <dbReference type="SAM" id="MobiDB-lite"/>
    </source>
</evidence>
<feature type="compositionally biased region" description="Basic residues" evidence="1">
    <location>
        <begin position="33"/>
        <end position="48"/>
    </location>
</feature>
<protein>
    <submittedName>
        <fullName evidence="2">Uncharacterized protein</fullName>
    </submittedName>
</protein>
<dbReference type="Proteomes" id="UP000027222">
    <property type="component" value="Unassembled WGS sequence"/>
</dbReference>
<reference evidence="3" key="1">
    <citation type="journal article" date="2014" name="Proc. Natl. Acad. Sci. U.S.A.">
        <title>Extensive sampling of basidiomycete genomes demonstrates inadequacy of the white-rot/brown-rot paradigm for wood decay fungi.</title>
        <authorList>
            <person name="Riley R."/>
            <person name="Salamov A.A."/>
            <person name="Brown D.W."/>
            <person name="Nagy L.G."/>
            <person name="Floudas D."/>
            <person name="Held B.W."/>
            <person name="Levasseur A."/>
            <person name="Lombard V."/>
            <person name="Morin E."/>
            <person name="Otillar R."/>
            <person name="Lindquist E.A."/>
            <person name="Sun H."/>
            <person name="LaButti K.M."/>
            <person name="Schmutz J."/>
            <person name="Jabbour D."/>
            <person name="Luo H."/>
            <person name="Baker S.E."/>
            <person name="Pisabarro A.G."/>
            <person name="Walton J.D."/>
            <person name="Blanchette R.A."/>
            <person name="Henrissat B."/>
            <person name="Martin F."/>
            <person name="Cullen D."/>
            <person name="Hibbett D.S."/>
            <person name="Grigoriev I.V."/>
        </authorList>
    </citation>
    <scope>NUCLEOTIDE SEQUENCE [LARGE SCALE GENOMIC DNA]</scope>
    <source>
        <strain evidence="3">CBS 339.88</strain>
    </source>
</reference>
<dbReference type="AlphaFoldDB" id="A0A067SE73"/>
<feature type="compositionally biased region" description="Basic and acidic residues" evidence="1">
    <location>
        <begin position="52"/>
        <end position="75"/>
    </location>
</feature>
<accession>A0A067SE73</accession>
<name>A0A067SE73_GALM3</name>
<dbReference type="HOGENOM" id="CLU_1740652_0_0_1"/>
<keyword evidence="3" id="KW-1185">Reference proteome</keyword>